<dbReference type="InterPro" id="IPR038765">
    <property type="entry name" value="Papain-like_cys_pep_sf"/>
</dbReference>
<keyword evidence="2" id="KW-0804">Transcription</keyword>
<keyword evidence="3" id="KW-0539">Nucleus</keyword>
<dbReference type="AlphaFoldDB" id="A0A8J5J9Y0"/>
<feature type="region of interest" description="Disordered" evidence="4">
    <location>
        <begin position="1"/>
        <end position="53"/>
    </location>
</feature>
<dbReference type="SUPFAM" id="SSF54001">
    <property type="entry name" value="Cysteine proteinases"/>
    <property type="match status" value="1"/>
</dbReference>
<feature type="compositionally biased region" description="Polar residues" evidence="4">
    <location>
        <begin position="44"/>
        <end position="53"/>
    </location>
</feature>
<gene>
    <name evidence="5" type="ORF">Hamer_G009376</name>
</gene>
<sequence>MVRCTTTISSPEASNTAASTNISTRRANVQRGGGKRTSTEDQSARGTLGEMSSNKLQVHVDSDKCSLTIDMDSTTQERGAYVNFVCPQIETSKIIMYAPKDSVSCNSTHKIIPSRNQIKECLANMTALKNQTNLEHAAVLEFGIFDSYDLSQCLDVHKKIETKKAVLEEINWIEPDLLIDSQNKVCPGRIKEFKNLIHGYRSVDFIRKYEDILTEDLATLTCDRDITDGVISNFCHILGKQVGQKIYYINASYITHTQQMANKIINHFRQQRLSIADIKICFVVHMGKFPFPDCSETFIGQLEVNGSVYTAEHFSFAYYSTETNEVIYADSLGWPAPATFLNMAKELALHINNDVDTPTLRYIHNPASVGENVAHECDHQCCKDYPLQSCSSACGIAVIIGLSLISLDSEYFQKLLAQENIPELQYLSNISQFSRYLRHILMDWFVSGRIDVNMLYLTEIKTVRTIDDTNEYEHSTVIYETKPVNRMSFSDYGNDGEDYEEIQYKFKEENSVHSANYGTVHAATSNTNFASKIKMTRSMRKCNSRSKYNVDTSHLRPYVSGYPTVSFKQQRKTYILECIRAHDGHRVSKSFKTIPQLEEFIHSANCYDWLQKEEEYSTQVNFPFPYNVDALVTKPSISFIKPNKLRLTCIPKVGKPKIKMFKCSPAGREDGAAMEKIKKFLGDFINFSSWLNDWILIDEVMTGIETRRYLDHMLQFDYTQTVSISPEVKPYLIIHRDPNCPSVSVVSNPNWGTTHRSDDTFSLRPDAPSDLLNNSQQILHVTFTCSSRTDCCKTKCGELLNKVRIENGIFSCCNEVVPSEKECFHCKAQTSSKQWYKFDDQQFLCKVCYNYYSQKKTHRPLIGIPTTKPFYEHNQCQFKIRLELKPDFNGWLVYKHVNNDDAHENAQVLGVRRFTLTERDCVDKMRSSSSKITAKQLTVSTMNENSNIHQHSIGQYRRRCKTVDSHLVNKGILQCTSEEIPDAVNNILSYSAESCMDTGDELDHIQIVHDASSHVRSVPPGRKAKKIPRTVTFRREGGPMNSNELIPTQKTTESEVFYNFEGGIKNQTSAVQLHSAATSSTPLICFKCVETGKDKPYSCLQESELQSHVTRCHKENVFCCPHCYKDNLIEGFPNLKSLRIHIKNRHCEYTNFKKIQPVTSCVNTLADENLETSKKKRKIVSN</sequence>
<evidence type="ECO:0000256" key="2">
    <source>
        <dbReference type="ARBA" id="ARBA00023163"/>
    </source>
</evidence>
<keyword evidence="6" id="KW-1185">Reference proteome</keyword>
<reference evidence="5" key="1">
    <citation type="journal article" date="2021" name="Sci. Adv.">
        <title>The American lobster genome reveals insights on longevity, neural, and immune adaptations.</title>
        <authorList>
            <person name="Polinski J.M."/>
            <person name="Zimin A.V."/>
            <person name="Clark K.F."/>
            <person name="Kohn A.B."/>
            <person name="Sadowski N."/>
            <person name="Timp W."/>
            <person name="Ptitsyn A."/>
            <person name="Khanna P."/>
            <person name="Romanova D.Y."/>
            <person name="Williams P."/>
            <person name="Greenwood S.J."/>
            <person name="Moroz L.L."/>
            <person name="Walt D.R."/>
            <person name="Bodnar A.G."/>
        </authorList>
    </citation>
    <scope>NUCLEOTIDE SEQUENCE</scope>
    <source>
        <strain evidence="5">GMGI-L3</strain>
    </source>
</reference>
<dbReference type="EMBL" id="JAHLQT010046319">
    <property type="protein sequence ID" value="KAG7153708.1"/>
    <property type="molecule type" value="Genomic_DNA"/>
</dbReference>
<dbReference type="Proteomes" id="UP000747542">
    <property type="component" value="Unassembled WGS sequence"/>
</dbReference>
<evidence type="ECO:0000256" key="1">
    <source>
        <dbReference type="ARBA" id="ARBA00023015"/>
    </source>
</evidence>
<comment type="caution">
    <text evidence="5">The sequence shown here is derived from an EMBL/GenBank/DDBJ whole genome shotgun (WGS) entry which is preliminary data.</text>
</comment>
<accession>A0A8J5J9Y0</accession>
<name>A0A8J5J9Y0_HOMAM</name>
<protein>
    <submittedName>
        <fullName evidence="5">Uncharacterized protein</fullName>
    </submittedName>
</protein>
<dbReference type="Gene3D" id="3.30.50.10">
    <property type="entry name" value="Erythroid Transcription Factor GATA-1, subunit A"/>
    <property type="match status" value="1"/>
</dbReference>
<organism evidence="5 6">
    <name type="scientific">Homarus americanus</name>
    <name type="common">American lobster</name>
    <dbReference type="NCBI Taxonomy" id="6706"/>
    <lineage>
        <taxon>Eukaryota</taxon>
        <taxon>Metazoa</taxon>
        <taxon>Ecdysozoa</taxon>
        <taxon>Arthropoda</taxon>
        <taxon>Crustacea</taxon>
        <taxon>Multicrustacea</taxon>
        <taxon>Malacostraca</taxon>
        <taxon>Eumalacostraca</taxon>
        <taxon>Eucarida</taxon>
        <taxon>Decapoda</taxon>
        <taxon>Pleocyemata</taxon>
        <taxon>Astacidea</taxon>
        <taxon>Nephropoidea</taxon>
        <taxon>Nephropidae</taxon>
        <taxon>Homarus</taxon>
    </lineage>
</organism>
<evidence type="ECO:0000313" key="5">
    <source>
        <dbReference type="EMBL" id="KAG7153708.1"/>
    </source>
</evidence>
<dbReference type="GO" id="GO:0008270">
    <property type="term" value="F:zinc ion binding"/>
    <property type="evidence" value="ECO:0007669"/>
    <property type="project" value="InterPro"/>
</dbReference>
<evidence type="ECO:0000256" key="4">
    <source>
        <dbReference type="SAM" id="MobiDB-lite"/>
    </source>
</evidence>
<dbReference type="GO" id="GO:0006355">
    <property type="term" value="P:regulation of DNA-templated transcription"/>
    <property type="evidence" value="ECO:0007669"/>
    <property type="project" value="InterPro"/>
</dbReference>
<proteinExistence type="predicted"/>
<keyword evidence="1" id="KW-0805">Transcription regulation</keyword>
<evidence type="ECO:0000313" key="6">
    <source>
        <dbReference type="Proteomes" id="UP000747542"/>
    </source>
</evidence>
<evidence type="ECO:0000256" key="3">
    <source>
        <dbReference type="ARBA" id="ARBA00023242"/>
    </source>
</evidence>
<dbReference type="InterPro" id="IPR013088">
    <property type="entry name" value="Znf_NHR/GATA"/>
</dbReference>
<feature type="compositionally biased region" description="Polar residues" evidence="4">
    <location>
        <begin position="1"/>
        <end position="27"/>
    </location>
</feature>